<dbReference type="InterPro" id="IPR005502">
    <property type="entry name" value="Ribosyl_crysJ1"/>
</dbReference>
<evidence type="ECO:0000313" key="2">
    <source>
        <dbReference type="EMBL" id="SMO53060.1"/>
    </source>
</evidence>
<dbReference type="Gene3D" id="1.10.4080.10">
    <property type="entry name" value="ADP-ribosylation/Crystallin J1"/>
    <property type="match status" value="1"/>
</dbReference>
<organism evidence="2 3">
    <name type="scientific">Melghirimyces algeriensis</name>
    <dbReference type="NCBI Taxonomy" id="910412"/>
    <lineage>
        <taxon>Bacteria</taxon>
        <taxon>Bacillati</taxon>
        <taxon>Bacillota</taxon>
        <taxon>Bacilli</taxon>
        <taxon>Bacillales</taxon>
        <taxon>Thermoactinomycetaceae</taxon>
        <taxon>Melghirimyces</taxon>
    </lineage>
</organism>
<keyword evidence="1" id="KW-0479">Metal-binding</keyword>
<accession>A0A521C2V5</accession>
<dbReference type="OrthoDB" id="9761704at2"/>
<keyword evidence="3" id="KW-1185">Reference proteome</keyword>
<dbReference type="InterPro" id="IPR050792">
    <property type="entry name" value="ADP-ribosylglycohydrolase"/>
</dbReference>
<dbReference type="InterPro" id="IPR036705">
    <property type="entry name" value="Ribosyl_crysJ1_sf"/>
</dbReference>
<feature type="binding site" evidence="1">
    <location>
        <position position="303"/>
    </location>
    <ligand>
        <name>Mg(2+)</name>
        <dbReference type="ChEBI" id="CHEBI:18420"/>
        <label>1</label>
    </ligand>
</feature>
<evidence type="ECO:0000256" key="1">
    <source>
        <dbReference type="PIRSR" id="PIRSR605502-1"/>
    </source>
</evidence>
<sequence length="374" mass="41586">MAMNAEDYKRGALLGLAWGDVLGCPVEGWREHEIEAVYGLYQALPERYPLSAISEKRRRKLRPLGLHSDDTQQAMALIQVCQSQDGWNDTKWKEILVQGVERESWRGVGRNFVQSVRKMAKGKDVKKTGSPSAGMGAAMRVGPAGALYPENRELRLRVALESSLSTHSDVRAAVFSAVVASSVAGLIQGNSPKEVLKEVPYYAEEAEALVAVLEEEGWVIQNRGSTLISEGLRTAYQWADQPLDTMRQHISDFARPHLQKGFTRAHPNQGFVLLGGLHALLMACRSDAEPNQTLYRIIQLGFDTDTVCAIAGSILGARFGTDWIPFDRLLDQAIGDYADALVSGSVPETVEVFLQREAEWTREERAFQREIRQF</sequence>
<feature type="binding site" evidence="1">
    <location>
        <position position="306"/>
    </location>
    <ligand>
        <name>Mg(2+)</name>
        <dbReference type="ChEBI" id="CHEBI:18420"/>
        <label>1</label>
    </ligand>
</feature>
<dbReference type="GO" id="GO:0016787">
    <property type="term" value="F:hydrolase activity"/>
    <property type="evidence" value="ECO:0007669"/>
    <property type="project" value="UniProtKB-KW"/>
</dbReference>
<dbReference type="Pfam" id="PF03747">
    <property type="entry name" value="ADP_ribosyl_GH"/>
    <property type="match status" value="1"/>
</dbReference>
<protein>
    <submittedName>
        <fullName evidence="2">ADP-ribosylglycohydrolase</fullName>
    </submittedName>
</protein>
<comment type="cofactor">
    <cofactor evidence="1">
        <name>Mg(2+)</name>
        <dbReference type="ChEBI" id="CHEBI:18420"/>
    </cofactor>
    <text evidence="1">Binds 2 magnesium ions per subunit.</text>
</comment>
<evidence type="ECO:0000313" key="3">
    <source>
        <dbReference type="Proteomes" id="UP000315636"/>
    </source>
</evidence>
<dbReference type="EMBL" id="FXTI01000003">
    <property type="protein sequence ID" value="SMO53060.1"/>
    <property type="molecule type" value="Genomic_DNA"/>
</dbReference>
<keyword evidence="1" id="KW-0460">Magnesium</keyword>
<dbReference type="AlphaFoldDB" id="A0A521C2V5"/>
<feature type="binding site" evidence="1">
    <location>
        <position position="68"/>
    </location>
    <ligand>
        <name>Mg(2+)</name>
        <dbReference type="ChEBI" id="CHEBI:18420"/>
        <label>1</label>
    </ligand>
</feature>
<dbReference type="GO" id="GO:0046872">
    <property type="term" value="F:metal ion binding"/>
    <property type="evidence" value="ECO:0007669"/>
    <property type="project" value="UniProtKB-KW"/>
</dbReference>
<feature type="binding site" evidence="1">
    <location>
        <position position="70"/>
    </location>
    <ligand>
        <name>Mg(2+)</name>
        <dbReference type="ChEBI" id="CHEBI:18420"/>
        <label>1</label>
    </ligand>
</feature>
<proteinExistence type="predicted"/>
<dbReference type="PANTHER" id="PTHR16222:SF12">
    <property type="entry name" value="ADP-RIBOSYLGLYCOHYDROLASE-RELATED"/>
    <property type="match status" value="1"/>
</dbReference>
<feature type="binding site" evidence="1">
    <location>
        <position position="305"/>
    </location>
    <ligand>
        <name>Mg(2+)</name>
        <dbReference type="ChEBI" id="CHEBI:18420"/>
        <label>2</label>
    </ligand>
</feature>
<name>A0A521C2V5_9BACL</name>
<gene>
    <name evidence="2" type="ORF">SAMN06264849_10352</name>
</gene>
<feature type="binding site" evidence="1">
    <location>
        <position position="69"/>
    </location>
    <ligand>
        <name>Mg(2+)</name>
        <dbReference type="ChEBI" id="CHEBI:18420"/>
        <label>1</label>
    </ligand>
</feature>
<dbReference type="PANTHER" id="PTHR16222">
    <property type="entry name" value="ADP-RIBOSYLGLYCOHYDROLASE"/>
    <property type="match status" value="1"/>
</dbReference>
<reference evidence="2 3" key="1">
    <citation type="submission" date="2017-05" db="EMBL/GenBank/DDBJ databases">
        <authorList>
            <person name="Varghese N."/>
            <person name="Submissions S."/>
        </authorList>
    </citation>
    <scope>NUCLEOTIDE SEQUENCE [LARGE SCALE GENOMIC DNA]</scope>
    <source>
        <strain evidence="2 3">DSM 45474</strain>
    </source>
</reference>
<keyword evidence="2" id="KW-0378">Hydrolase</keyword>
<dbReference type="SUPFAM" id="SSF101478">
    <property type="entry name" value="ADP-ribosylglycohydrolase"/>
    <property type="match status" value="1"/>
</dbReference>
<dbReference type="Proteomes" id="UP000315636">
    <property type="component" value="Unassembled WGS sequence"/>
</dbReference>